<reference evidence="3" key="1">
    <citation type="submission" date="2018-05" db="EMBL/GenBank/DDBJ databases">
        <title>Genome Sequencing of selected type strains of the family Eggerthellaceae.</title>
        <authorList>
            <person name="Danylec N."/>
            <person name="Stoll D.A."/>
            <person name="Doetsch A."/>
            <person name="Huch M."/>
        </authorList>
    </citation>
    <scope>NUCLEOTIDE SEQUENCE [LARGE SCALE GENOMIC DNA]</scope>
    <source>
        <strain evidence="3">DSM 16106</strain>
    </source>
</reference>
<evidence type="ECO:0000259" key="1">
    <source>
        <dbReference type="Pfam" id="PF08241"/>
    </source>
</evidence>
<name>A0A3N0BE06_9ACTN</name>
<accession>A0A3N0BE06</accession>
<organism evidence="2 3">
    <name type="scientific">Paraeggerthella hongkongensis</name>
    <dbReference type="NCBI Taxonomy" id="230658"/>
    <lineage>
        <taxon>Bacteria</taxon>
        <taxon>Bacillati</taxon>
        <taxon>Actinomycetota</taxon>
        <taxon>Coriobacteriia</taxon>
        <taxon>Eggerthellales</taxon>
        <taxon>Eggerthellaceae</taxon>
        <taxon>Paraeggerthella</taxon>
    </lineage>
</organism>
<dbReference type="Proteomes" id="UP000278632">
    <property type="component" value="Unassembled WGS sequence"/>
</dbReference>
<keyword evidence="3" id="KW-1185">Reference proteome</keyword>
<dbReference type="SUPFAM" id="SSF53335">
    <property type="entry name" value="S-adenosyl-L-methionine-dependent methyltransferases"/>
    <property type="match status" value="1"/>
</dbReference>
<dbReference type="AlphaFoldDB" id="A0A3N0BE06"/>
<feature type="domain" description="Methyltransferase type 11" evidence="1">
    <location>
        <begin position="2"/>
        <end position="72"/>
    </location>
</feature>
<gene>
    <name evidence="2" type="ORF">DMP08_04605</name>
</gene>
<comment type="caution">
    <text evidence="2">The sequence shown here is derived from an EMBL/GenBank/DDBJ whole genome shotgun (WGS) entry which is preliminary data.</text>
</comment>
<dbReference type="EMBL" id="QICD01000006">
    <property type="protein sequence ID" value="RNL45997.1"/>
    <property type="molecule type" value="Genomic_DNA"/>
</dbReference>
<dbReference type="OrthoDB" id="9810615at2"/>
<dbReference type="Pfam" id="PF08241">
    <property type="entry name" value="Methyltransf_11"/>
    <property type="match status" value="1"/>
</dbReference>
<dbReference type="RefSeq" id="WP_123191801.1">
    <property type="nucleotide sequence ID" value="NZ_QICD01000006.1"/>
</dbReference>
<dbReference type="InterPro" id="IPR013216">
    <property type="entry name" value="Methyltransf_11"/>
</dbReference>
<dbReference type="InterPro" id="IPR029063">
    <property type="entry name" value="SAM-dependent_MTases_sf"/>
</dbReference>
<proteinExistence type="predicted"/>
<evidence type="ECO:0000313" key="3">
    <source>
        <dbReference type="Proteomes" id="UP000278632"/>
    </source>
</evidence>
<protein>
    <recommendedName>
        <fullName evidence="1">Methyltransferase type 11 domain-containing protein</fullName>
    </recommendedName>
</protein>
<dbReference type="GO" id="GO:0008757">
    <property type="term" value="F:S-adenosylmethionine-dependent methyltransferase activity"/>
    <property type="evidence" value="ECO:0007669"/>
    <property type="project" value="InterPro"/>
</dbReference>
<sequence>MGAYYFDLARLGHRVVAGDMARCNVEAPESHPDACLLESIMRLDACDLSDFSDGSFDAALILGALYHLTDASDRTR</sequence>
<dbReference type="Gene3D" id="3.40.50.150">
    <property type="entry name" value="Vaccinia Virus protein VP39"/>
    <property type="match status" value="1"/>
</dbReference>
<evidence type="ECO:0000313" key="2">
    <source>
        <dbReference type="EMBL" id="RNL45997.1"/>
    </source>
</evidence>